<dbReference type="InterPro" id="IPR051960">
    <property type="entry name" value="eIF2B_gamma"/>
</dbReference>
<protein>
    <recommendedName>
        <fullName evidence="6">Translation initiation factor eIF2B subunit gamma</fullName>
    </recommendedName>
    <alternativeName>
        <fullName evidence="7">eIF2B GDP-GTP exchange factor subunit gamma</fullName>
    </alternativeName>
</protein>
<dbReference type="CTD" id="36722"/>
<keyword evidence="4 13" id="KW-0396">Initiation factor</keyword>
<evidence type="ECO:0000259" key="11">
    <source>
        <dbReference type="Pfam" id="PF24894"/>
    </source>
</evidence>
<evidence type="ECO:0000256" key="1">
    <source>
        <dbReference type="ARBA" id="ARBA00004514"/>
    </source>
</evidence>
<evidence type="ECO:0000256" key="7">
    <source>
        <dbReference type="ARBA" id="ARBA00044229"/>
    </source>
</evidence>
<sequence length="452" mass="51330">MFLQEFQAVILAAGKGSRFCEITSNKPKCLLPVGNKPLIWYSLHKLQQSGFKDVIVIVLENQKLEIQSTLDNYNLKINIEYVTIPGNEDLGTADSLKRISDKIKTDLFVVTCDIITDINFKYLVDLFRKHNASVCTLFLNPQQDQLVVPGPKSKYKPEKDLVGIDEQTNRLVFLASISDFENYVPLSRKLLRKHPHVKLHTNLIDSHVYIIKKWIVDYLQQEDISTLKGELLPHIVKKQLLKPTQSDTNASLINIKDKNDIFHFAKESELDLLIREKSTFNDHIGDLRSCYHDDVIRCYACIADCNSVGIRVNTLPSYWIANNKITEIWEKITNGEKLAMIGPLAEIKSTQVDNKCLIWDGSKLHEKTSFKNSTIGSNTEVFSFSRVFNSLVMNNVTIKEKVSIENCIICDGVTLENGSQLKNCVVGGNHTVTENSQHTNEVLTIAEQLMEF</sequence>
<evidence type="ECO:0000256" key="2">
    <source>
        <dbReference type="ARBA" id="ARBA00007878"/>
    </source>
</evidence>
<dbReference type="InterPro" id="IPR056818">
    <property type="entry name" value="GlmU/GlgC-like_hexapep"/>
</dbReference>
<evidence type="ECO:0000256" key="9">
    <source>
        <dbReference type="ARBA" id="ARBA00046432"/>
    </source>
</evidence>
<dbReference type="Proteomes" id="UP000192223">
    <property type="component" value="Unplaced"/>
</dbReference>
<dbReference type="FunCoup" id="A0A7F5RIP5">
    <property type="interactions" value="2023"/>
</dbReference>
<dbReference type="OrthoDB" id="10250549at2759"/>
<dbReference type="Pfam" id="PF00483">
    <property type="entry name" value="NTP_transferase"/>
    <property type="match status" value="1"/>
</dbReference>
<comment type="subunit">
    <text evidence="9">Component of the translation initiation factor 2B (eIF2B) complex which is a heterodecamer of two sets of five different subunits: alpha, beta, gamma, delta and epsilon. Subunits alpha, beta and delta comprise a regulatory subcomplex and subunits epsilon and gamma comprise a catalytic subcomplex. Within the complex, the hexameric regulatory complex resides at the center, with the two heterodimeric catalytic subcomplexes bound on opposite sides.</text>
</comment>
<dbReference type="GO" id="GO:0005851">
    <property type="term" value="C:eukaryotic translation initiation factor 2B complex"/>
    <property type="evidence" value="ECO:0007669"/>
    <property type="project" value="TreeGrafter"/>
</dbReference>
<dbReference type="PANTHER" id="PTHR45989">
    <property type="entry name" value="TRANSLATION INITIATION FACTOR EIF-2B SUBUNIT GAMMA"/>
    <property type="match status" value="1"/>
</dbReference>
<dbReference type="PANTHER" id="PTHR45989:SF1">
    <property type="entry name" value="TRANSLATION INITIATION FACTOR EIF-2B SUBUNIT GAMMA"/>
    <property type="match status" value="1"/>
</dbReference>
<dbReference type="Pfam" id="PF24894">
    <property type="entry name" value="Hexapep_GlmU"/>
    <property type="match status" value="1"/>
</dbReference>
<comment type="similarity">
    <text evidence="2">Belongs to the eIF-2B gamma/epsilon subunits family.</text>
</comment>
<dbReference type="InterPro" id="IPR029044">
    <property type="entry name" value="Nucleotide-diphossugar_trans"/>
</dbReference>
<dbReference type="Gene3D" id="3.90.550.10">
    <property type="entry name" value="Spore Coat Polysaccharide Biosynthesis Protein SpsA, Chain A"/>
    <property type="match status" value="1"/>
</dbReference>
<feature type="domain" description="Glucose-1-phosphate adenylyltransferase/Bifunctional protein GlmU-like C-terminal hexapeptide" evidence="11">
    <location>
        <begin position="367"/>
        <end position="435"/>
    </location>
</feature>
<dbReference type="CDD" id="cd04198">
    <property type="entry name" value="eIF-2B_gamma_N"/>
    <property type="match status" value="1"/>
</dbReference>
<evidence type="ECO:0000256" key="6">
    <source>
        <dbReference type="ARBA" id="ARBA00044196"/>
    </source>
</evidence>
<keyword evidence="3" id="KW-0963">Cytoplasm</keyword>
<evidence type="ECO:0000256" key="8">
    <source>
        <dbReference type="ARBA" id="ARBA00045373"/>
    </source>
</evidence>
<dbReference type="Gene3D" id="2.160.10.10">
    <property type="entry name" value="Hexapeptide repeat proteins"/>
    <property type="match status" value="1"/>
</dbReference>
<dbReference type="GO" id="GO:0005085">
    <property type="term" value="F:guanyl-nucleotide exchange factor activity"/>
    <property type="evidence" value="ECO:0007669"/>
    <property type="project" value="TreeGrafter"/>
</dbReference>
<evidence type="ECO:0000259" key="10">
    <source>
        <dbReference type="Pfam" id="PF00483"/>
    </source>
</evidence>
<feature type="domain" description="Nucleotidyl transferase" evidence="10">
    <location>
        <begin position="8"/>
        <end position="142"/>
    </location>
</feature>
<evidence type="ECO:0000313" key="12">
    <source>
        <dbReference type="Proteomes" id="UP000192223"/>
    </source>
</evidence>
<dbReference type="GO" id="GO:0005829">
    <property type="term" value="C:cytosol"/>
    <property type="evidence" value="ECO:0007669"/>
    <property type="project" value="UniProtKB-SubCell"/>
</dbReference>
<evidence type="ECO:0000256" key="4">
    <source>
        <dbReference type="ARBA" id="ARBA00022540"/>
    </source>
</evidence>
<evidence type="ECO:0000256" key="3">
    <source>
        <dbReference type="ARBA" id="ARBA00022490"/>
    </source>
</evidence>
<dbReference type="AlphaFoldDB" id="A0A7F5RIP5"/>
<proteinExistence type="inferred from homology"/>
<accession>A0A7F5RIP5</accession>
<keyword evidence="12" id="KW-1185">Reference proteome</keyword>
<reference evidence="13" key="1">
    <citation type="submission" date="2025-08" db="UniProtKB">
        <authorList>
            <consortium name="RefSeq"/>
        </authorList>
    </citation>
    <scope>IDENTIFICATION</scope>
    <source>
        <tissue evidence="13">Entire body</tissue>
    </source>
</reference>
<dbReference type="KEGG" id="apln:108737665"/>
<dbReference type="GO" id="GO:0002183">
    <property type="term" value="P:cytoplasmic translational initiation"/>
    <property type="evidence" value="ECO:0007669"/>
    <property type="project" value="TreeGrafter"/>
</dbReference>
<dbReference type="GeneID" id="108737665"/>
<comment type="subcellular location">
    <subcellularLocation>
        <location evidence="1">Cytoplasm</location>
        <location evidence="1">Cytosol</location>
    </subcellularLocation>
</comment>
<gene>
    <name evidence="13" type="primary">LOC108737665</name>
</gene>
<dbReference type="GO" id="GO:0003743">
    <property type="term" value="F:translation initiation factor activity"/>
    <property type="evidence" value="ECO:0007669"/>
    <property type="project" value="UniProtKB-KW"/>
</dbReference>
<organism evidence="12 13">
    <name type="scientific">Agrilus planipennis</name>
    <name type="common">Emerald ash borer</name>
    <name type="synonym">Agrilus marcopoli</name>
    <dbReference type="NCBI Taxonomy" id="224129"/>
    <lineage>
        <taxon>Eukaryota</taxon>
        <taxon>Metazoa</taxon>
        <taxon>Ecdysozoa</taxon>
        <taxon>Arthropoda</taxon>
        <taxon>Hexapoda</taxon>
        <taxon>Insecta</taxon>
        <taxon>Pterygota</taxon>
        <taxon>Neoptera</taxon>
        <taxon>Endopterygota</taxon>
        <taxon>Coleoptera</taxon>
        <taxon>Polyphaga</taxon>
        <taxon>Elateriformia</taxon>
        <taxon>Buprestoidea</taxon>
        <taxon>Buprestidae</taxon>
        <taxon>Agrilinae</taxon>
        <taxon>Agrilus</taxon>
    </lineage>
</organism>
<evidence type="ECO:0000256" key="5">
    <source>
        <dbReference type="ARBA" id="ARBA00022917"/>
    </source>
</evidence>
<keyword evidence="5" id="KW-0648">Protein biosynthesis</keyword>
<dbReference type="RefSeq" id="XP_025835869.1">
    <property type="nucleotide sequence ID" value="XM_025980084.1"/>
</dbReference>
<evidence type="ECO:0000313" key="13">
    <source>
        <dbReference type="RefSeq" id="XP_025835869.1"/>
    </source>
</evidence>
<dbReference type="InParanoid" id="A0A7F5RIP5"/>
<comment type="function">
    <text evidence="8">Acts as a component of the translation initiation factor 2B (eIF2B) complex, which catalyzes the exchange of GDP for GTP on the eukaryotic initiation factor 2 (eIF2) complex gamma subunit. Its guanine nucleotide exchange factor activity is repressed when bound to eIF2 complex phosphorylated on the alpha subunit, thereby limiting the amount of methionyl-initiator methionine tRNA available to the ribosome and consequently global translation is repressed.</text>
</comment>
<dbReference type="SUPFAM" id="SSF53448">
    <property type="entry name" value="Nucleotide-diphospho-sugar transferases"/>
    <property type="match status" value="1"/>
</dbReference>
<name>A0A7F5RIP5_AGRPL</name>
<dbReference type="InterPro" id="IPR005835">
    <property type="entry name" value="NTP_transferase_dom"/>
</dbReference>